<evidence type="ECO:0000313" key="1">
    <source>
        <dbReference type="EMBL" id="GCD46784.1"/>
    </source>
</evidence>
<comment type="caution">
    <text evidence="1">The sequence shown here is derived from an EMBL/GenBank/DDBJ whole genome shotgun (WGS) entry which is preliminary data.</text>
</comment>
<evidence type="ECO:0000313" key="2">
    <source>
        <dbReference type="Proteomes" id="UP000286746"/>
    </source>
</evidence>
<dbReference type="Proteomes" id="UP000286746">
    <property type="component" value="Unassembled WGS sequence"/>
</dbReference>
<name>A0A401WBQ7_STREY</name>
<reference evidence="1 2" key="1">
    <citation type="submission" date="2018-11" db="EMBL/GenBank/DDBJ databases">
        <title>Whole genome sequence of Streptomyces paromomycinus NBRC 15454(T).</title>
        <authorList>
            <person name="Komaki H."/>
            <person name="Tamura T."/>
        </authorList>
    </citation>
    <scope>NUCLEOTIDE SEQUENCE [LARGE SCALE GENOMIC DNA]</scope>
    <source>
        <strain evidence="1 2">NBRC 15454</strain>
    </source>
</reference>
<dbReference type="AlphaFoldDB" id="A0A401WBQ7"/>
<dbReference type="EMBL" id="BHZD01000001">
    <property type="protein sequence ID" value="GCD46784.1"/>
    <property type="molecule type" value="Genomic_DNA"/>
</dbReference>
<proteinExistence type="predicted"/>
<protein>
    <submittedName>
        <fullName evidence="1">Uncharacterized protein</fullName>
    </submittedName>
</protein>
<organism evidence="1 2">
    <name type="scientific">Streptomyces paromomycinus</name>
    <name type="common">Streptomyces rimosus subsp. paromomycinus</name>
    <dbReference type="NCBI Taxonomy" id="92743"/>
    <lineage>
        <taxon>Bacteria</taxon>
        <taxon>Bacillati</taxon>
        <taxon>Actinomycetota</taxon>
        <taxon>Actinomycetes</taxon>
        <taxon>Kitasatosporales</taxon>
        <taxon>Streptomycetaceae</taxon>
        <taxon>Streptomyces</taxon>
    </lineage>
</organism>
<accession>A0A401WBQ7</accession>
<gene>
    <name evidence="1" type="ORF">GKJPGBOP_06535</name>
</gene>
<keyword evidence="2" id="KW-1185">Reference proteome</keyword>
<sequence length="67" mass="8047">MDDRLMASRVRRGDQVRLRGRLREVKAVRPDQASSRRPTVVLVFKEHPSERFTADTWLWGRDRKRSR</sequence>